<name>A0ACD5APE5_9ACTN</name>
<protein>
    <submittedName>
        <fullName evidence="1">Uncharacterized protein</fullName>
    </submittedName>
</protein>
<gene>
    <name evidence="1" type="ORF">V2W30_20975</name>
</gene>
<evidence type="ECO:0000313" key="1">
    <source>
        <dbReference type="EMBL" id="WWQ69077.1"/>
    </source>
</evidence>
<evidence type="ECO:0000313" key="2">
    <source>
        <dbReference type="Proteomes" id="UP001432251"/>
    </source>
</evidence>
<keyword evidence="2" id="KW-1185">Reference proteome</keyword>
<dbReference type="EMBL" id="CP146022">
    <property type="protein sequence ID" value="WWQ69077.1"/>
    <property type="molecule type" value="Genomic_DNA"/>
</dbReference>
<accession>A0ACD5APE5</accession>
<sequence length="113" mass="12405">MDLLDWHRGQLSSRRLAILVRHLPRDGAFAHALHGEAATWGVTDHLLAHMIDQLAESNWMFAVVNQGEDADPPEFPTPLKRPADRLAAESEPAPADAGRAGLPAPEEVLRFLS</sequence>
<reference evidence="1" key="1">
    <citation type="journal article" date="2025" name="Int. J. Syst. Evol. Microbiol.">
        <title>Streptomyces citrinus sp. nov., with yellow diffusible pigment.</title>
        <authorList>
            <person name="He Y."/>
            <person name="Yang E."/>
            <person name="Xu J."/>
            <person name="Sun Y."/>
            <person name="Sun L."/>
        </authorList>
    </citation>
    <scope>NUCLEOTIDE SEQUENCE</scope>
    <source>
        <strain evidence="1">Q6</strain>
    </source>
</reference>
<proteinExistence type="predicted"/>
<organism evidence="1 2">
    <name type="scientific">Streptomyces citrinus</name>
    <dbReference type="NCBI Taxonomy" id="3118173"/>
    <lineage>
        <taxon>Bacteria</taxon>
        <taxon>Bacillati</taxon>
        <taxon>Actinomycetota</taxon>
        <taxon>Actinomycetes</taxon>
        <taxon>Kitasatosporales</taxon>
        <taxon>Streptomycetaceae</taxon>
        <taxon>Streptomyces</taxon>
    </lineage>
</organism>
<dbReference type="Proteomes" id="UP001432251">
    <property type="component" value="Chromosome"/>
</dbReference>